<keyword evidence="2" id="KW-1185">Reference proteome</keyword>
<organism evidence="1 2">
    <name type="scientific">Eragrostis curvula</name>
    <name type="common">weeping love grass</name>
    <dbReference type="NCBI Taxonomy" id="38414"/>
    <lineage>
        <taxon>Eukaryota</taxon>
        <taxon>Viridiplantae</taxon>
        <taxon>Streptophyta</taxon>
        <taxon>Embryophyta</taxon>
        <taxon>Tracheophyta</taxon>
        <taxon>Spermatophyta</taxon>
        <taxon>Magnoliopsida</taxon>
        <taxon>Liliopsida</taxon>
        <taxon>Poales</taxon>
        <taxon>Poaceae</taxon>
        <taxon>PACMAD clade</taxon>
        <taxon>Chloridoideae</taxon>
        <taxon>Eragrostideae</taxon>
        <taxon>Eragrostidinae</taxon>
        <taxon>Eragrostis</taxon>
    </lineage>
</organism>
<accession>A0A5J9SHG6</accession>
<evidence type="ECO:0000313" key="1">
    <source>
        <dbReference type="EMBL" id="TVT98707.1"/>
    </source>
</evidence>
<dbReference type="Proteomes" id="UP000324897">
    <property type="component" value="Unassembled WGS sequence"/>
</dbReference>
<evidence type="ECO:0008006" key="3">
    <source>
        <dbReference type="Google" id="ProtNLM"/>
    </source>
</evidence>
<dbReference type="SMART" id="SM01157">
    <property type="entry name" value="DUF1719"/>
    <property type="match status" value="1"/>
</dbReference>
<dbReference type="AlphaFoldDB" id="A0A5J9SHG6"/>
<dbReference type="PANTHER" id="PTHR33377:SF74">
    <property type="entry name" value="OS07G0121000 PROTEIN"/>
    <property type="match status" value="1"/>
</dbReference>
<protein>
    <recommendedName>
        <fullName evidence="3">Rx N-terminal domain-containing protein</fullName>
    </recommendedName>
</protein>
<name>A0A5J9SHG6_9POAL</name>
<comment type="caution">
    <text evidence="1">The sequence shown here is derived from an EMBL/GenBank/DDBJ whole genome shotgun (WGS) entry which is preliminary data.</text>
</comment>
<dbReference type="OrthoDB" id="676870at2759"/>
<proteinExistence type="predicted"/>
<dbReference type="PANTHER" id="PTHR33377">
    <property type="entry name" value="OS10G0134700 PROTEIN-RELATED"/>
    <property type="match status" value="1"/>
</dbReference>
<evidence type="ECO:0000313" key="2">
    <source>
        <dbReference type="Proteomes" id="UP000324897"/>
    </source>
</evidence>
<reference evidence="1 2" key="1">
    <citation type="journal article" date="2019" name="Sci. Rep.">
        <title>A high-quality genome of Eragrostis curvula grass provides insights into Poaceae evolution and supports new strategies to enhance forage quality.</title>
        <authorList>
            <person name="Carballo J."/>
            <person name="Santos B.A.C.M."/>
            <person name="Zappacosta D."/>
            <person name="Garbus I."/>
            <person name="Selva J.P."/>
            <person name="Gallo C.A."/>
            <person name="Diaz A."/>
            <person name="Albertini E."/>
            <person name="Caccamo M."/>
            <person name="Echenique V."/>
        </authorList>
    </citation>
    <scope>NUCLEOTIDE SEQUENCE [LARGE SCALE GENOMIC DNA]</scope>
    <source>
        <strain evidence="2">cv. Victoria</strain>
        <tissue evidence="1">Leaf</tissue>
    </source>
</reference>
<dbReference type="EMBL" id="RWGY01000818">
    <property type="protein sequence ID" value="TVT98707.1"/>
    <property type="molecule type" value="Genomic_DNA"/>
</dbReference>
<sequence length="515" mass="57811">MAEMVFSAVVEETLKQALSGLIGSNGQEDVVADVERLEMVQIKLEAALNASRRWRIRDAPLLRWRRKLKRAAEECGGELRERRRRVAAEDDDDDKAREKDSFPRRLARAAAAFFGGGDGCVRDAAAAVKRFEWYADGAGEFLRFVELGGGSPRRHTPRVDPLIGRLLAGEELRYRFVNRRGQYHQFCVRPVRLDGRGVEAKLIFVYEDDEALEKNLCLGAILRLSESTDLVGTLVKCLELRPVLLVTTPHFRPAAESARRELVALPRQDFSWEPSYLDSGDNGHWNAMHSSLSQWFRPNPLCCNAETTPTASDLEPVIGVFLQRHIPLAEYNAHRSKPTVTDGTTCLKKNVPHLRLGLHFSPHGSSDMAPAAESAAVELVDGEELQAAGGGVHRNISSLEELDEFALPKAIDCLLHRRRPEAAAYQLFWKAKHGTAFLEVEKIAEMVKAPPRGDGGSRRAVIQWRRDPKPGMMWTQSVVDFFNLWVACAPRRLQGSIAEWVQKANDMQQRRCPLN</sequence>
<dbReference type="Pfam" id="PF08224">
    <property type="entry name" value="DUF1719"/>
    <property type="match status" value="1"/>
</dbReference>
<dbReference type="InterPro" id="IPR013181">
    <property type="entry name" value="DUF1719"/>
</dbReference>
<dbReference type="Gramene" id="TVT98707">
    <property type="protein sequence ID" value="TVT98707"/>
    <property type="gene ID" value="EJB05_55978"/>
</dbReference>
<feature type="non-terminal residue" evidence="1">
    <location>
        <position position="1"/>
    </location>
</feature>
<gene>
    <name evidence="1" type="ORF">EJB05_55978</name>
</gene>